<feature type="domain" description="DNA polymerase Y-family little finger" evidence="7">
    <location>
        <begin position="226"/>
        <end position="343"/>
    </location>
</feature>
<name>A0A2N1JA31_9BASI</name>
<reference evidence="8 9" key="1">
    <citation type="submission" date="2017-10" db="EMBL/GenBank/DDBJ databases">
        <title>A novel species of cold-tolerant Malassezia isolated from bats.</title>
        <authorList>
            <person name="Lorch J.M."/>
            <person name="Palmer J.M."/>
            <person name="Vanderwolf K.J."/>
            <person name="Schmidt K.Z."/>
            <person name="Verant M.L."/>
            <person name="Weller T.J."/>
            <person name="Blehert D.S."/>
        </authorList>
    </citation>
    <scope>NUCLEOTIDE SEQUENCE [LARGE SCALE GENOMIC DNA]</scope>
    <source>
        <strain evidence="8 9">NWHC:44797-103</strain>
    </source>
</reference>
<protein>
    <submittedName>
        <fullName evidence="8">Rad30p</fullName>
    </submittedName>
</protein>
<keyword evidence="4" id="KW-0227">DNA damage</keyword>
<dbReference type="InterPro" id="IPR043502">
    <property type="entry name" value="DNA/RNA_pol_sf"/>
</dbReference>
<keyword evidence="5" id="KW-0234">DNA repair</keyword>
<dbReference type="Gene3D" id="3.30.70.270">
    <property type="match status" value="1"/>
</dbReference>
<dbReference type="OrthoDB" id="5723at2759"/>
<evidence type="ECO:0000259" key="7">
    <source>
        <dbReference type="Pfam" id="PF11799"/>
    </source>
</evidence>
<dbReference type="EMBL" id="KZ454992">
    <property type="protein sequence ID" value="PKI83342.1"/>
    <property type="molecule type" value="Genomic_DNA"/>
</dbReference>
<evidence type="ECO:0000256" key="4">
    <source>
        <dbReference type="ARBA" id="ARBA00022763"/>
    </source>
</evidence>
<evidence type="ECO:0000256" key="1">
    <source>
        <dbReference type="ARBA" id="ARBA00004123"/>
    </source>
</evidence>
<dbReference type="InterPro" id="IPR017961">
    <property type="entry name" value="DNA_pol_Y-fam_little_finger"/>
</dbReference>
<dbReference type="GO" id="GO:0042276">
    <property type="term" value="P:error-prone translesion synthesis"/>
    <property type="evidence" value="ECO:0007669"/>
    <property type="project" value="TreeGrafter"/>
</dbReference>
<dbReference type="PANTHER" id="PTHR45873">
    <property type="entry name" value="DNA POLYMERASE ETA"/>
    <property type="match status" value="1"/>
</dbReference>
<dbReference type="GO" id="GO:0003887">
    <property type="term" value="F:DNA-directed DNA polymerase activity"/>
    <property type="evidence" value="ECO:0007669"/>
    <property type="project" value="TreeGrafter"/>
</dbReference>
<keyword evidence="3" id="KW-0479">Metal-binding</keyword>
<evidence type="ECO:0000313" key="8">
    <source>
        <dbReference type="EMBL" id="PKI83342.1"/>
    </source>
</evidence>
<evidence type="ECO:0000313" key="9">
    <source>
        <dbReference type="Proteomes" id="UP000232875"/>
    </source>
</evidence>
<dbReference type="Pfam" id="PF11799">
    <property type="entry name" value="IMS_C"/>
    <property type="match status" value="1"/>
</dbReference>
<dbReference type="GO" id="GO:0005657">
    <property type="term" value="C:replication fork"/>
    <property type="evidence" value="ECO:0007669"/>
    <property type="project" value="TreeGrafter"/>
</dbReference>
<evidence type="ECO:0000256" key="6">
    <source>
        <dbReference type="ARBA" id="ARBA00023242"/>
    </source>
</evidence>
<dbReference type="GO" id="GO:0003684">
    <property type="term" value="F:damaged DNA binding"/>
    <property type="evidence" value="ECO:0007669"/>
    <property type="project" value="InterPro"/>
</dbReference>
<keyword evidence="6" id="KW-0539">Nucleus</keyword>
<evidence type="ECO:0000256" key="3">
    <source>
        <dbReference type="ARBA" id="ARBA00022723"/>
    </source>
</evidence>
<dbReference type="InterPro" id="IPR043128">
    <property type="entry name" value="Rev_trsase/Diguanyl_cyclase"/>
</dbReference>
<gene>
    <name evidence="8" type="primary">RAD30</name>
    <name evidence="8" type="ORF">MVES_002784</name>
</gene>
<evidence type="ECO:0000256" key="2">
    <source>
        <dbReference type="ARBA" id="ARBA00022679"/>
    </source>
</evidence>
<keyword evidence="2" id="KW-0808">Transferase</keyword>
<comment type="subcellular location">
    <subcellularLocation>
        <location evidence="1">Nucleus</location>
    </subcellularLocation>
</comment>
<dbReference type="PANTHER" id="PTHR45873:SF1">
    <property type="entry name" value="DNA POLYMERASE ETA"/>
    <property type="match status" value="1"/>
</dbReference>
<dbReference type="AlphaFoldDB" id="A0A2N1JA31"/>
<dbReference type="GO" id="GO:0009314">
    <property type="term" value="P:response to radiation"/>
    <property type="evidence" value="ECO:0007669"/>
    <property type="project" value="TreeGrafter"/>
</dbReference>
<accession>A0A2N1JA31</accession>
<dbReference type="SUPFAM" id="SSF100879">
    <property type="entry name" value="Lesion bypass DNA polymerase (Y-family), little finger domain"/>
    <property type="match status" value="1"/>
</dbReference>
<dbReference type="InterPro" id="IPR052230">
    <property type="entry name" value="DNA_polymerase_eta"/>
</dbReference>
<organism evidence="8 9">
    <name type="scientific">Malassezia vespertilionis</name>
    <dbReference type="NCBI Taxonomy" id="2020962"/>
    <lineage>
        <taxon>Eukaryota</taxon>
        <taxon>Fungi</taxon>
        <taxon>Dikarya</taxon>
        <taxon>Basidiomycota</taxon>
        <taxon>Ustilaginomycotina</taxon>
        <taxon>Malasseziomycetes</taxon>
        <taxon>Malasseziales</taxon>
        <taxon>Malasseziaceae</taxon>
        <taxon>Malassezia</taxon>
    </lineage>
</organism>
<dbReference type="SUPFAM" id="SSF56672">
    <property type="entry name" value="DNA/RNA polymerases"/>
    <property type="match status" value="1"/>
</dbReference>
<dbReference type="InterPro" id="IPR036775">
    <property type="entry name" value="DNA_pol_Y-fam_lit_finger_sf"/>
</dbReference>
<dbReference type="GO" id="GO:0005634">
    <property type="term" value="C:nucleus"/>
    <property type="evidence" value="ECO:0007669"/>
    <property type="project" value="UniProtKB-SubCell"/>
</dbReference>
<dbReference type="STRING" id="2020962.A0A2N1JA31"/>
<keyword evidence="9" id="KW-1185">Reference proteome</keyword>
<proteinExistence type="predicted"/>
<dbReference type="GO" id="GO:0035861">
    <property type="term" value="C:site of double-strand break"/>
    <property type="evidence" value="ECO:0007669"/>
    <property type="project" value="TreeGrafter"/>
</dbReference>
<dbReference type="Proteomes" id="UP000232875">
    <property type="component" value="Unassembled WGS sequence"/>
</dbReference>
<dbReference type="GO" id="GO:0006281">
    <property type="term" value="P:DNA repair"/>
    <property type="evidence" value="ECO:0007669"/>
    <property type="project" value="UniProtKB-KW"/>
</dbReference>
<evidence type="ECO:0000256" key="5">
    <source>
        <dbReference type="ARBA" id="ARBA00023204"/>
    </source>
</evidence>
<dbReference type="GO" id="GO:0046872">
    <property type="term" value="F:metal ion binding"/>
    <property type="evidence" value="ECO:0007669"/>
    <property type="project" value="UniProtKB-KW"/>
</dbReference>
<sequence>MLGEGAQDEEAEHKVYLSDSVPSLLPHVPPDVPVTYKHLFSTNFEPANPLRVIAHCDVDAAYAQFEASRLKLDSKVSPLAVLQWSSLPGDVEPKHYENPNPKTHKISLDMYRRESKKIMDIFQRRVNSGATTGVRTQFDLNPAIADCWTPMPLELLDEHEGQDILFEKASIDESFFDLSVYARKQILHRFPYLDTRAELENMSPDARAKKLECFEIAQEWQHTEVAKNFQPALTDTAHALRWLSIMSAELSVRLQEERETFPLAYPRSIVLRYFVYGALGARSVQLPFGFVSNDALASEIFHKAEKLWKQGVGEQLSAGASVATLSLSFSGIERQSRDQKQLDVFFKALSPRKKARIAPETHTGTATTPSDHEALETSQIEFANEKIAELAPVQRAASTQQSVLPTAAYDTYKDHETQTEMIQWRCSRCSNIIAIPIFDDLVDETPDTNQPSYQILLDRLREEHRNWHMAVDLAAELVDTPQ</sequence>